<reference evidence="3 4" key="1">
    <citation type="journal article" date="2015" name="Nat. Commun.">
        <title>Lucilia cuprina genome unlocks parasitic fly biology to underpin future interventions.</title>
        <authorList>
            <person name="Anstead C.A."/>
            <person name="Korhonen P.K."/>
            <person name="Young N.D."/>
            <person name="Hall R.S."/>
            <person name="Jex A.R."/>
            <person name="Murali S.C."/>
            <person name="Hughes D.S."/>
            <person name="Lee S.F."/>
            <person name="Perry T."/>
            <person name="Stroehlein A.J."/>
            <person name="Ansell B.R."/>
            <person name="Breugelmans B."/>
            <person name="Hofmann A."/>
            <person name="Qu J."/>
            <person name="Dugan S."/>
            <person name="Lee S.L."/>
            <person name="Chao H."/>
            <person name="Dinh H."/>
            <person name="Han Y."/>
            <person name="Doddapaneni H.V."/>
            <person name="Worley K.C."/>
            <person name="Muzny D.M."/>
            <person name="Ioannidis P."/>
            <person name="Waterhouse R.M."/>
            <person name="Zdobnov E.M."/>
            <person name="James P.J."/>
            <person name="Bagnall N.H."/>
            <person name="Kotze A.C."/>
            <person name="Gibbs R.A."/>
            <person name="Richards S."/>
            <person name="Batterham P."/>
            <person name="Gasser R.B."/>
        </authorList>
    </citation>
    <scope>NUCLEOTIDE SEQUENCE [LARGE SCALE GENOMIC DNA]</scope>
    <source>
        <strain evidence="3 4">LS</strain>
        <tissue evidence="3">Full body</tissue>
    </source>
</reference>
<dbReference type="OrthoDB" id="7964216at2759"/>
<proteinExistence type="predicted"/>
<dbReference type="Proteomes" id="UP000037069">
    <property type="component" value="Unassembled WGS sequence"/>
</dbReference>
<dbReference type="InterPro" id="IPR032145">
    <property type="entry name" value="DUF4818"/>
</dbReference>
<evidence type="ECO:0000256" key="2">
    <source>
        <dbReference type="SAM" id="Phobius"/>
    </source>
</evidence>
<evidence type="ECO:0000313" key="4">
    <source>
        <dbReference type="Proteomes" id="UP000037069"/>
    </source>
</evidence>
<dbReference type="AlphaFoldDB" id="A0A0L0CIZ1"/>
<feature type="transmembrane region" description="Helical" evidence="2">
    <location>
        <begin position="6"/>
        <end position="24"/>
    </location>
</feature>
<protein>
    <submittedName>
        <fullName evidence="3">Uncharacterized protein</fullName>
    </submittedName>
</protein>
<feature type="transmembrane region" description="Helical" evidence="2">
    <location>
        <begin position="62"/>
        <end position="86"/>
    </location>
</feature>
<name>A0A0L0CIZ1_LUCCU</name>
<feature type="region of interest" description="Disordered" evidence="1">
    <location>
        <begin position="200"/>
        <end position="222"/>
    </location>
</feature>
<accession>A0A0L0CIZ1</accession>
<sequence>MASSCAVAIAAFLQIVLRISFFIEQTSDRCSSAPTLASWIFLIAFLDILLDISIYPIRYMHLPYICQIVAETIITVFLTEFGLLMVWCTIEKICCKLSNSLLLFIGMTPRFYYDWENYILGFVTITTSLAILLFVGQATDHVHFMRKRSMRLCRKINSYVVENWSKLRSLLMVANKCGNAKHSIESECFNMDSEVIYPARRNNNRRNRSKSRGGRSRSRNRR</sequence>
<dbReference type="OMA" id="RRFMHMA"/>
<feature type="compositionally biased region" description="Basic residues" evidence="1">
    <location>
        <begin position="202"/>
        <end position="222"/>
    </location>
</feature>
<keyword evidence="2" id="KW-1133">Transmembrane helix</keyword>
<evidence type="ECO:0000313" key="3">
    <source>
        <dbReference type="EMBL" id="KNC32225.1"/>
    </source>
</evidence>
<feature type="transmembrane region" description="Helical" evidence="2">
    <location>
        <begin position="118"/>
        <end position="138"/>
    </location>
</feature>
<keyword evidence="4" id="KW-1185">Reference proteome</keyword>
<comment type="caution">
    <text evidence="3">The sequence shown here is derived from an EMBL/GenBank/DDBJ whole genome shotgun (WGS) entry which is preliminary data.</text>
</comment>
<feature type="transmembrane region" description="Helical" evidence="2">
    <location>
        <begin position="36"/>
        <end position="56"/>
    </location>
</feature>
<gene>
    <name evidence="3" type="ORF">FF38_01538</name>
</gene>
<dbReference type="EMBL" id="JRES01000333">
    <property type="protein sequence ID" value="KNC32225.1"/>
    <property type="molecule type" value="Genomic_DNA"/>
</dbReference>
<keyword evidence="2" id="KW-0472">Membrane</keyword>
<evidence type="ECO:0000256" key="1">
    <source>
        <dbReference type="SAM" id="MobiDB-lite"/>
    </source>
</evidence>
<dbReference type="Pfam" id="PF16089">
    <property type="entry name" value="DUF4818"/>
    <property type="match status" value="1"/>
</dbReference>
<organism evidence="3 4">
    <name type="scientific">Lucilia cuprina</name>
    <name type="common">Green bottle fly</name>
    <name type="synonym">Australian sheep blowfly</name>
    <dbReference type="NCBI Taxonomy" id="7375"/>
    <lineage>
        <taxon>Eukaryota</taxon>
        <taxon>Metazoa</taxon>
        <taxon>Ecdysozoa</taxon>
        <taxon>Arthropoda</taxon>
        <taxon>Hexapoda</taxon>
        <taxon>Insecta</taxon>
        <taxon>Pterygota</taxon>
        <taxon>Neoptera</taxon>
        <taxon>Endopterygota</taxon>
        <taxon>Diptera</taxon>
        <taxon>Brachycera</taxon>
        <taxon>Muscomorpha</taxon>
        <taxon>Oestroidea</taxon>
        <taxon>Calliphoridae</taxon>
        <taxon>Luciliinae</taxon>
        <taxon>Lucilia</taxon>
    </lineage>
</organism>
<keyword evidence="2" id="KW-0812">Transmembrane</keyword>